<evidence type="ECO:0000313" key="2">
    <source>
        <dbReference type="Proteomes" id="UP000824782"/>
    </source>
</evidence>
<evidence type="ECO:0000313" key="1">
    <source>
        <dbReference type="EMBL" id="KAG8542918.1"/>
    </source>
</evidence>
<proteinExistence type="predicted"/>
<comment type="caution">
    <text evidence="1">The sequence shown here is derived from an EMBL/GenBank/DDBJ whole genome shotgun (WGS) entry which is preliminary data.</text>
</comment>
<accession>A0AAV6Z9J5</accession>
<protein>
    <submittedName>
        <fullName evidence="1">Uncharacterized protein</fullName>
    </submittedName>
</protein>
<dbReference type="AlphaFoldDB" id="A0AAV6Z9J5"/>
<reference evidence="1" key="1">
    <citation type="thesis" date="2020" institute="ProQuest LLC" country="789 East Eisenhower Parkway, Ann Arbor, MI, USA">
        <title>Comparative Genomics and Chromosome Evolution.</title>
        <authorList>
            <person name="Mudd A.B."/>
        </authorList>
    </citation>
    <scope>NUCLEOTIDE SEQUENCE</scope>
    <source>
        <strain evidence="1">237g6f4</strain>
        <tissue evidence="1">Blood</tissue>
    </source>
</reference>
<gene>
    <name evidence="1" type="ORF">GDO81_025824</name>
</gene>
<name>A0AAV6Z9J5_ENGPU</name>
<keyword evidence="2" id="KW-1185">Reference proteome</keyword>
<sequence>MTLQLWPFYGQECLTDELCFHYVFTLRFKMHSNFKTKKPTCCFLPYPYVLYKMHMCLLMPFKNERQMHCQYEAPHISVYVGNVVISQKIHWSVNSYRTFPSFFFTSTGGSIISSLWISRSKRWL</sequence>
<organism evidence="1 2">
    <name type="scientific">Engystomops pustulosus</name>
    <name type="common">Tungara frog</name>
    <name type="synonym">Physalaemus pustulosus</name>
    <dbReference type="NCBI Taxonomy" id="76066"/>
    <lineage>
        <taxon>Eukaryota</taxon>
        <taxon>Metazoa</taxon>
        <taxon>Chordata</taxon>
        <taxon>Craniata</taxon>
        <taxon>Vertebrata</taxon>
        <taxon>Euteleostomi</taxon>
        <taxon>Amphibia</taxon>
        <taxon>Batrachia</taxon>
        <taxon>Anura</taxon>
        <taxon>Neobatrachia</taxon>
        <taxon>Hyloidea</taxon>
        <taxon>Leptodactylidae</taxon>
        <taxon>Leiuperinae</taxon>
        <taxon>Engystomops</taxon>
    </lineage>
</organism>
<dbReference type="EMBL" id="WNYA01004231">
    <property type="protein sequence ID" value="KAG8542918.1"/>
    <property type="molecule type" value="Genomic_DNA"/>
</dbReference>
<dbReference type="Proteomes" id="UP000824782">
    <property type="component" value="Unassembled WGS sequence"/>
</dbReference>